<keyword evidence="2" id="KW-1185">Reference proteome</keyword>
<evidence type="ECO:0000313" key="1">
    <source>
        <dbReference type="EMBL" id="NKI31557.1"/>
    </source>
</evidence>
<dbReference type="Proteomes" id="UP000718451">
    <property type="component" value="Unassembled WGS sequence"/>
</dbReference>
<reference evidence="1 2" key="1">
    <citation type="submission" date="2020-04" db="EMBL/GenBank/DDBJ databases">
        <authorList>
            <person name="Yoon J."/>
        </authorList>
    </citation>
    <scope>NUCLEOTIDE SEQUENCE [LARGE SCALE GENOMIC DNA]</scope>
    <source>
        <strain evidence="1 2">DJ-13</strain>
    </source>
</reference>
<evidence type="ECO:0000313" key="2">
    <source>
        <dbReference type="Proteomes" id="UP000718451"/>
    </source>
</evidence>
<proteinExistence type="predicted"/>
<dbReference type="EMBL" id="JAAWWL010000001">
    <property type="protein sequence ID" value="NKI31557.1"/>
    <property type="molecule type" value="Genomic_DNA"/>
</dbReference>
<sequence length="115" mass="13065">MIRILLVVTMILGTGFLFGQTQNHQIEFQHFTESRGDSETDLILELPYSELVTSHRPLSSNSGLGKTFNFNGSIVVVDYIDVLQDVSMQVVLRREDGKDFYGYRPTLKAILKPTR</sequence>
<organism evidence="1 2">
    <name type="scientific">Croceivirga thetidis</name>
    <dbReference type="NCBI Taxonomy" id="2721623"/>
    <lineage>
        <taxon>Bacteria</taxon>
        <taxon>Pseudomonadati</taxon>
        <taxon>Bacteroidota</taxon>
        <taxon>Flavobacteriia</taxon>
        <taxon>Flavobacteriales</taxon>
        <taxon>Flavobacteriaceae</taxon>
        <taxon>Croceivirga</taxon>
    </lineage>
</organism>
<dbReference type="RefSeq" id="WP_168551723.1">
    <property type="nucleotide sequence ID" value="NZ_JAAWWL010000001.1"/>
</dbReference>
<accession>A0ABX1GS19</accession>
<name>A0ABX1GS19_9FLAO</name>
<gene>
    <name evidence="1" type="ORF">HCU67_06335</name>
</gene>
<comment type="caution">
    <text evidence="1">The sequence shown here is derived from an EMBL/GenBank/DDBJ whole genome shotgun (WGS) entry which is preliminary data.</text>
</comment>
<protein>
    <submittedName>
        <fullName evidence="1">Uncharacterized protein</fullName>
    </submittedName>
</protein>